<dbReference type="InterPro" id="IPR029068">
    <property type="entry name" value="Glyas_Bleomycin-R_OHBP_Dase"/>
</dbReference>
<dbReference type="Pfam" id="PF00903">
    <property type="entry name" value="Glyoxalase"/>
    <property type="match status" value="1"/>
</dbReference>
<accession>A0A975TVJ1</accession>
<dbReference type="SUPFAM" id="SSF54593">
    <property type="entry name" value="Glyoxalase/Bleomycin resistance protein/Dihydroxybiphenyl dioxygenase"/>
    <property type="match status" value="1"/>
</dbReference>
<feature type="domain" description="VOC" evidence="1">
    <location>
        <begin position="2"/>
        <end position="129"/>
    </location>
</feature>
<organism evidence="2">
    <name type="scientific">Gymnodinialimonas phycosphaerae</name>
    <dbReference type="NCBI Taxonomy" id="2841589"/>
    <lineage>
        <taxon>Bacteria</taxon>
        <taxon>Pseudomonadati</taxon>
        <taxon>Pseudomonadota</taxon>
        <taxon>Alphaproteobacteria</taxon>
        <taxon>Rhodobacterales</taxon>
        <taxon>Paracoccaceae</taxon>
        <taxon>Gymnodinialimonas</taxon>
    </lineage>
</organism>
<reference evidence="2 3" key="1">
    <citation type="submission" date="2021-07" db="EMBL/GenBank/DDBJ databases">
        <title>Karlodiniumbacter phycospheric gen. nov., sp. nov., a phycosphere bacterium isolated from karlodinium veneficum.</title>
        <authorList>
            <person name="Peng Y."/>
            <person name="Jiang L."/>
            <person name="Lee J."/>
        </authorList>
    </citation>
    <scope>NUCLEOTIDE SEQUENCE</scope>
    <source>
        <strain evidence="2 3">N5</strain>
    </source>
</reference>
<dbReference type="EMBL" id="CP078073">
    <property type="protein sequence ID" value="QXL88484.1"/>
    <property type="molecule type" value="Genomic_DNA"/>
</dbReference>
<dbReference type="InterPro" id="IPR004360">
    <property type="entry name" value="Glyas_Fos-R_dOase_dom"/>
</dbReference>
<evidence type="ECO:0000259" key="1">
    <source>
        <dbReference type="PROSITE" id="PS51819"/>
    </source>
</evidence>
<dbReference type="RefSeq" id="WP_257891552.1">
    <property type="nucleotide sequence ID" value="NZ_JAIMBW010000001.1"/>
</dbReference>
<dbReference type="PANTHER" id="PTHR36437:SF2">
    <property type="entry name" value="GLYOXALASE_BLEOMYCIN RESISTANCE PROTEIN_DIOXYGENASE"/>
    <property type="match status" value="1"/>
</dbReference>
<dbReference type="PANTHER" id="PTHR36437">
    <property type="entry name" value="GLYOXALASE/BLEOMYCIN RESISTANCE PROTEIN/DIOXYGENASE"/>
    <property type="match status" value="1"/>
</dbReference>
<proteinExistence type="predicted"/>
<gene>
    <name evidence="2" type="ORF">KUL25_02865</name>
</gene>
<protein>
    <submittedName>
        <fullName evidence="2">VOC family protein</fullName>
    </submittedName>
</protein>
<dbReference type="Gene3D" id="3.10.180.10">
    <property type="entry name" value="2,3-Dihydroxybiphenyl 1,2-Dioxygenase, domain 1"/>
    <property type="match status" value="1"/>
</dbReference>
<keyword evidence="3" id="KW-1185">Reference proteome</keyword>
<evidence type="ECO:0000313" key="2">
    <source>
        <dbReference type="EMBL" id="QXL88484.1"/>
    </source>
</evidence>
<name>A0A975TVJ1_9RHOB</name>
<dbReference type="InterPro" id="IPR037523">
    <property type="entry name" value="VOC_core"/>
</dbReference>
<sequence>MRLALVTLIVPDYDEGIAFFVGGLGWRLLSDEDQGRKRWVTVAPPATAPSSEGISLLLAVATTEAQQRALGQQTGDRVGFFLQTDDFARDAARLTAAGGALIETPRVEPYGTVAQWRDPWGNFWDLIEPA</sequence>
<dbReference type="PROSITE" id="PS51819">
    <property type="entry name" value="VOC"/>
    <property type="match status" value="1"/>
</dbReference>
<dbReference type="Proteomes" id="UP000693972">
    <property type="component" value="Unassembled WGS sequence"/>
</dbReference>
<evidence type="ECO:0000313" key="3">
    <source>
        <dbReference type="Proteomes" id="UP000693972"/>
    </source>
</evidence>
<dbReference type="AlphaFoldDB" id="A0A975TVJ1"/>
<dbReference type="EMBL" id="JAIMBW010000001">
    <property type="protein sequence ID" value="MBY4891703.1"/>
    <property type="molecule type" value="Genomic_DNA"/>
</dbReference>